<dbReference type="RefSeq" id="WP_409120663.1">
    <property type="nucleotide sequence ID" value="NZ_JBJVNI010000003.1"/>
</dbReference>
<evidence type="ECO:0000256" key="2">
    <source>
        <dbReference type="ARBA" id="ARBA00023125"/>
    </source>
</evidence>
<dbReference type="InterPro" id="IPR010982">
    <property type="entry name" value="Lambda_DNA-bd_dom_sf"/>
</dbReference>
<organism evidence="5 6">
    <name type="scientific">Streptomyces niveiscabiei</name>
    <dbReference type="NCBI Taxonomy" id="164115"/>
    <lineage>
        <taxon>Bacteria</taxon>
        <taxon>Bacillati</taxon>
        <taxon>Actinomycetota</taxon>
        <taxon>Actinomycetes</taxon>
        <taxon>Kitasatosporales</taxon>
        <taxon>Streptomycetaceae</taxon>
        <taxon>Streptomyces</taxon>
    </lineage>
</organism>
<keyword evidence="3" id="KW-0804">Transcription</keyword>
<feature type="domain" description="HTH lacI-type" evidence="4">
    <location>
        <begin position="4"/>
        <end position="57"/>
    </location>
</feature>
<comment type="caution">
    <text evidence="5">The sequence shown here is derived from an EMBL/GenBank/DDBJ whole genome shotgun (WGS) entry which is preliminary data.</text>
</comment>
<dbReference type="GO" id="GO:0003677">
    <property type="term" value="F:DNA binding"/>
    <property type="evidence" value="ECO:0007669"/>
    <property type="project" value="UniProtKB-KW"/>
</dbReference>
<name>A0ABW9HJQ1_9ACTN</name>
<dbReference type="PROSITE" id="PS50932">
    <property type="entry name" value="HTH_LACI_2"/>
    <property type="match status" value="1"/>
</dbReference>
<dbReference type="InterPro" id="IPR046335">
    <property type="entry name" value="LacI/GalR-like_sensor"/>
</dbReference>
<dbReference type="PANTHER" id="PTHR30146:SF153">
    <property type="entry name" value="LACTOSE OPERON REPRESSOR"/>
    <property type="match status" value="1"/>
</dbReference>
<dbReference type="Proteomes" id="UP001631957">
    <property type="component" value="Unassembled WGS sequence"/>
</dbReference>
<evidence type="ECO:0000313" key="6">
    <source>
        <dbReference type="Proteomes" id="UP001631957"/>
    </source>
</evidence>
<dbReference type="Pfam" id="PF00356">
    <property type="entry name" value="LacI"/>
    <property type="match status" value="1"/>
</dbReference>
<accession>A0ABW9HJQ1</accession>
<dbReference type="EMBL" id="JBJVNI010000003">
    <property type="protein sequence ID" value="MFM9608285.1"/>
    <property type="molecule type" value="Genomic_DNA"/>
</dbReference>
<sequence length="329" mass="35308">MSRVTLSDVAAAAEVSTATVSHALKGTGRMTSHTRARVRALASALGYAAPRALGLAVTTYGCTDWNFAEIPYFSRSITAATATAHRHGYALITLPCTARQDLWTTLRLAGVVLVDSPAEDPVADSLRAHGIPLAFDGRPADPHPGEAWVDNDHAAATRHVLDHLADQGARRIALLAGPGEEHYTRACVTAYTAWCRQRGHLPQIVQNTHTPYPDGPLDHALASPDRPDAVFGIYDYCGHRTLTSAARLGLRIPEDLLVVCASEDPSYAFSDPPVTTLSLSPDLSMPAAVTALIELIETSAHTPEPTMVPTRLTVRASSTRAREQRQSCR</sequence>
<dbReference type="InterPro" id="IPR028082">
    <property type="entry name" value="Peripla_BP_I"/>
</dbReference>
<dbReference type="Pfam" id="PF13377">
    <property type="entry name" value="Peripla_BP_3"/>
    <property type="match status" value="1"/>
</dbReference>
<dbReference type="Gene3D" id="3.40.50.2300">
    <property type="match status" value="2"/>
</dbReference>
<protein>
    <submittedName>
        <fullName evidence="5">LacI family DNA-binding transcriptional regulator</fullName>
    </submittedName>
</protein>
<evidence type="ECO:0000256" key="3">
    <source>
        <dbReference type="ARBA" id="ARBA00023163"/>
    </source>
</evidence>
<dbReference type="Gene3D" id="1.10.260.40">
    <property type="entry name" value="lambda repressor-like DNA-binding domains"/>
    <property type="match status" value="1"/>
</dbReference>
<dbReference type="SUPFAM" id="SSF47413">
    <property type="entry name" value="lambda repressor-like DNA-binding domains"/>
    <property type="match status" value="1"/>
</dbReference>
<dbReference type="InterPro" id="IPR000843">
    <property type="entry name" value="HTH_LacI"/>
</dbReference>
<dbReference type="PANTHER" id="PTHR30146">
    <property type="entry name" value="LACI-RELATED TRANSCRIPTIONAL REPRESSOR"/>
    <property type="match status" value="1"/>
</dbReference>
<evidence type="ECO:0000259" key="4">
    <source>
        <dbReference type="PROSITE" id="PS50932"/>
    </source>
</evidence>
<dbReference type="SMART" id="SM00354">
    <property type="entry name" value="HTH_LACI"/>
    <property type="match status" value="1"/>
</dbReference>
<dbReference type="PROSITE" id="PS00356">
    <property type="entry name" value="HTH_LACI_1"/>
    <property type="match status" value="1"/>
</dbReference>
<evidence type="ECO:0000256" key="1">
    <source>
        <dbReference type="ARBA" id="ARBA00023015"/>
    </source>
</evidence>
<gene>
    <name evidence="5" type="ORF">ACKI18_06115</name>
</gene>
<keyword evidence="6" id="KW-1185">Reference proteome</keyword>
<keyword evidence="1" id="KW-0805">Transcription regulation</keyword>
<proteinExistence type="predicted"/>
<reference evidence="5 6" key="1">
    <citation type="submission" date="2024-12" db="EMBL/GenBank/DDBJ databases">
        <title>Forecasting of Potato common scab and diversities of Pathogenic streptomyces spp. in china.</title>
        <authorList>
            <person name="Handique U."/>
            <person name="Wu J."/>
        </authorList>
    </citation>
    <scope>NUCLEOTIDE SEQUENCE [LARGE SCALE GENOMIC DNA]</scope>
    <source>
        <strain evidence="5 6">ZRIMU1530</strain>
    </source>
</reference>
<keyword evidence="2 5" id="KW-0238">DNA-binding</keyword>
<dbReference type="CDD" id="cd01392">
    <property type="entry name" value="HTH_LacI"/>
    <property type="match status" value="1"/>
</dbReference>
<dbReference type="SUPFAM" id="SSF53822">
    <property type="entry name" value="Periplasmic binding protein-like I"/>
    <property type="match status" value="1"/>
</dbReference>
<evidence type="ECO:0000313" key="5">
    <source>
        <dbReference type="EMBL" id="MFM9608285.1"/>
    </source>
</evidence>